<dbReference type="EMBL" id="JABCRI010000003">
    <property type="protein sequence ID" value="KAF8409091.1"/>
    <property type="molecule type" value="Genomic_DNA"/>
</dbReference>
<sequence>MALLGMPVSIPSSSITCSPPNRHVLVTASGSAFVNRYVRCIASSQTCQTTVVRRSGNYQPCIWDSDYVESLGSHYVGERYTRQAEKLRGDVRTLFNNTVEPLARLELVDVLQRLGLAYHFEEEIKRTLETVYTSSNKWSKEDLYATSLHFRLLRQHGYQVPQEVFSSFKDKMGNFKASLCEDTKGMLSLYEASYLSIQGEVILDEARDFTSRHLEDIKENIDVNLAKQVSHALELPLHWRMLRLEARWFVDIYERRENMNPILLELAKLDFNMVQETHRNDLRVMSRWWTDLGLGKKLNFARDRLMENFLWTVGMTFEPQFGYCRKMSTKINALLTTIDDIYDVYGTLDELELFTDAVERWDINTMEQLPDYMKICFLALYNSVNEMAYVALKEQGLNIISYLKKALADICKAYLLEAKWYHSGYTPTLEEYLNNGWISVAIPTMLVHTYFFMAKPITKEALECIESYPNIIRSASMIIRFYDDLGTSSDELQRGDVPKSIQCYMYETGALEEEAREHIRVLIRDGWKKLNEDRVADSPFHQTFIEAAVNLTRLAQCIYLHGDGHASQDHETKDRVLSLLVEPIPLFMP</sequence>
<keyword evidence="2" id="KW-0479">Metal-binding</keyword>
<feature type="domain" description="Terpene synthase metal-binding" evidence="5">
    <location>
        <begin position="291"/>
        <end position="529"/>
    </location>
</feature>
<dbReference type="PANTHER" id="PTHR31225:SF9">
    <property type="entry name" value="TERPENE SYNTHASE 10"/>
    <property type="match status" value="1"/>
</dbReference>
<dbReference type="InterPro" id="IPR005630">
    <property type="entry name" value="Terpene_synthase_metal-bd"/>
</dbReference>
<evidence type="ECO:0000259" key="4">
    <source>
        <dbReference type="Pfam" id="PF01397"/>
    </source>
</evidence>
<dbReference type="Proteomes" id="UP000655225">
    <property type="component" value="Unassembled WGS sequence"/>
</dbReference>
<dbReference type="InterPro" id="IPR034741">
    <property type="entry name" value="Terpene_cyclase-like_1_C"/>
</dbReference>
<dbReference type="InterPro" id="IPR036965">
    <property type="entry name" value="Terpene_synth_N_sf"/>
</dbReference>
<keyword evidence="3" id="KW-0460">Magnesium</keyword>
<dbReference type="PANTHER" id="PTHR31225">
    <property type="entry name" value="OS04G0344100 PROTEIN-RELATED"/>
    <property type="match status" value="1"/>
</dbReference>
<dbReference type="Gene3D" id="1.50.10.130">
    <property type="entry name" value="Terpene synthase, N-terminal domain"/>
    <property type="match status" value="1"/>
</dbReference>
<dbReference type="SUPFAM" id="SSF48239">
    <property type="entry name" value="Terpenoid cyclases/Protein prenyltransferases"/>
    <property type="match status" value="1"/>
</dbReference>
<dbReference type="SFLD" id="SFLDG01014">
    <property type="entry name" value="Terpene_Cyclase_Like_1_N-term"/>
    <property type="match status" value="1"/>
</dbReference>
<evidence type="ECO:0000313" key="7">
    <source>
        <dbReference type="Proteomes" id="UP000655225"/>
    </source>
</evidence>
<dbReference type="AlphaFoldDB" id="A0A834ZL10"/>
<dbReference type="FunFam" id="1.50.10.130:FF:000001">
    <property type="entry name" value="Isoprene synthase, chloroplastic"/>
    <property type="match status" value="1"/>
</dbReference>
<evidence type="ECO:0000313" key="6">
    <source>
        <dbReference type="EMBL" id="KAF8409091.1"/>
    </source>
</evidence>
<dbReference type="SFLD" id="SFLDS00005">
    <property type="entry name" value="Isoprenoid_Synthase_Type_I"/>
    <property type="match status" value="1"/>
</dbReference>
<evidence type="ECO:0000259" key="5">
    <source>
        <dbReference type="Pfam" id="PF03936"/>
    </source>
</evidence>
<dbReference type="SUPFAM" id="SSF48576">
    <property type="entry name" value="Terpenoid synthases"/>
    <property type="match status" value="1"/>
</dbReference>
<evidence type="ECO:0000256" key="2">
    <source>
        <dbReference type="ARBA" id="ARBA00022723"/>
    </source>
</evidence>
<dbReference type="InterPro" id="IPR008949">
    <property type="entry name" value="Isoprenoid_synthase_dom_sf"/>
</dbReference>
<dbReference type="Gene3D" id="1.10.600.10">
    <property type="entry name" value="Farnesyl Diphosphate Synthase"/>
    <property type="match status" value="1"/>
</dbReference>
<dbReference type="InterPro" id="IPR008930">
    <property type="entry name" value="Terpenoid_cyclase/PrenylTrfase"/>
</dbReference>
<feature type="domain" description="Terpene synthase N-terminal" evidence="4">
    <location>
        <begin position="63"/>
        <end position="233"/>
    </location>
</feature>
<proteinExistence type="predicted"/>
<dbReference type="InterPro" id="IPR001906">
    <property type="entry name" value="Terpene_synth_N"/>
</dbReference>
<protein>
    <submittedName>
        <fullName evidence="6">Uncharacterized protein</fullName>
    </submittedName>
</protein>
<dbReference type="Pfam" id="PF01397">
    <property type="entry name" value="Terpene_synth"/>
    <property type="match status" value="1"/>
</dbReference>
<dbReference type="OrthoDB" id="1936865at2759"/>
<dbReference type="GO" id="GO:0010333">
    <property type="term" value="F:terpene synthase activity"/>
    <property type="evidence" value="ECO:0007669"/>
    <property type="project" value="InterPro"/>
</dbReference>
<dbReference type="GO" id="GO:0016102">
    <property type="term" value="P:diterpenoid biosynthetic process"/>
    <property type="evidence" value="ECO:0007669"/>
    <property type="project" value="InterPro"/>
</dbReference>
<dbReference type="Pfam" id="PF03936">
    <property type="entry name" value="Terpene_synth_C"/>
    <property type="match status" value="1"/>
</dbReference>
<evidence type="ECO:0000256" key="3">
    <source>
        <dbReference type="ARBA" id="ARBA00022842"/>
    </source>
</evidence>
<keyword evidence="7" id="KW-1185">Reference proteome</keyword>
<accession>A0A834ZL10</accession>
<dbReference type="OMA" id="MQNGWIS"/>
<dbReference type="FunFam" id="1.10.600.10:FF:000007">
    <property type="entry name" value="Isoprene synthase, chloroplastic"/>
    <property type="match status" value="1"/>
</dbReference>
<dbReference type="GO" id="GO:0000287">
    <property type="term" value="F:magnesium ion binding"/>
    <property type="evidence" value="ECO:0007669"/>
    <property type="project" value="InterPro"/>
</dbReference>
<dbReference type="SFLD" id="SFLDG01019">
    <property type="entry name" value="Terpene_Cyclase_Like_1_C_Termi"/>
    <property type="match status" value="1"/>
</dbReference>
<dbReference type="InterPro" id="IPR050148">
    <property type="entry name" value="Terpene_synthase-like"/>
</dbReference>
<evidence type="ECO:0000256" key="1">
    <source>
        <dbReference type="ARBA" id="ARBA00001946"/>
    </source>
</evidence>
<reference evidence="6 7" key="1">
    <citation type="submission" date="2020-04" db="EMBL/GenBank/DDBJ databases">
        <title>Plant Genome Project.</title>
        <authorList>
            <person name="Zhang R.-G."/>
        </authorList>
    </citation>
    <scope>NUCLEOTIDE SEQUENCE [LARGE SCALE GENOMIC DNA]</scope>
    <source>
        <strain evidence="6">YNK0</strain>
        <tissue evidence="6">Leaf</tissue>
    </source>
</reference>
<organism evidence="6 7">
    <name type="scientific">Tetracentron sinense</name>
    <name type="common">Spur-leaf</name>
    <dbReference type="NCBI Taxonomy" id="13715"/>
    <lineage>
        <taxon>Eukaryota</taxon>
        <taxon>Viridiplantae</taxon>
        <taxon>Streptophyta</taxon>
        <taxon>Embryophyta</taxon>
        <taxon>Tracheophyta</taxon>
        <taxon>Spermatophyta</taxon>
        <taxon>Magnoliopsida</taxon>
        <taxon>Trochodendrales</taxon>
        <taxon>Trochodendraceae</taxon>
        <taxon>Tetracentron</taxon>
    </lineage>
</organism>
<comment type="caution">
    <text evidence="6">The sequence shown here is derived from an EMBL/GenBank/DDBJ whole genome shotgun (WGS) entry which is preliminary data.</text>
</comment>
<dbReference type="SFLD" id="SFLDG01604">
    <property type="entry name" value="Terpene_Cyclase_Like_1_C_Termi"/>
    <property type="match status" value="1"/>
</dbReference>
<name>A0A834ZL10_TETSI</name>
<comment type="cofactor">
    <cofactor evidence="1">
        <name>Mg(2+)</name>
        <dbReference type="ChEBI" id="CHEBI:18420"/>
    </cofactor>
</comment>
<dbReference type="CDD" id="cd00684">
    <property type="entry name" value="Terpene_cyclase_plant_C1"/>
    <property type="match status" value="1"/>
</dbReference>
<gene>
    <name evidence="6" type="ORF">HHK36_005164</name>
</gene>
<dbReference type="InterPro" id="IPR044814">
    <property type="entry name" value="Terpene_cyclase_plant_C1"/>
</dbReference>